<protein>
    <recommendedName>
        <fullName evidence="4">Excreted virulence factor EspC (Type VII ESX diderm)</fullName>
    </recommendedName>
</protein>
<sequence length="111" mass="11396">MADLKIDLDAVTSLGSSLTKVAGEFDGANAHSDRIAGAVGHGHLADTVRDFAHKWDDTRGKMTDNLKALADAATNVAQAFTDTDGELAKALTDDGSSTPAPSPTHAPVPAQ</sequence>
<keyword evidence="3" id="KW-1185">Reference proteome</keyword>
<dbReference type="InterPro" id="IPR036689">
    <property type="entry name" value="ESAT-6-like_sf"/>
</dbReference>
<feature type="compositionally biased region" description="Pro residues" evidence="1">
    <location>
        <begin position="100"/>
        <end position="111"/>
    </location>
</feature>
<name>A0A2M8WJ11_9MICO</name>
<organism evidence="2 3">
    <name type="scientific">Luteimicrobium subarcticum</name>
    <dbReference type="NCBI Taxonomy" id="620910"/>
    <lineage>
        <taxon>Bacteria</taxon>
        <taxon>Bacillati</taxon>
        <taxon>Actinomycetota</taxon>
        <taxon>Actinomycetes</taxon>
        <taxon>Micrococcales</taxon>
        <taxon>Luteimicrobium</taxon>
    </lineage>
</organism>
<feature type="region of interest" description="Disordered" evidence="1">
    <location>
        <begin position="89"/>
        <end position="111"/>
    </location>
</feature>
<comment type="caution">
    <text evidence="2">The sequence shown here is derived from an EMBL/GenBank/DDBJ whole genome shotgun (WGS) entry which is preliminary data.</text>
</comment>
<proteinExistence type="predicted"/>
<gene>
    <name evidence="2" type="ORF">CLV34_2177</name>
</gene>
<dbReference type="Proteomes" id="UP000231586">
    <property type="component" value="Unassembled WGS sequence"/>
</dbReference>
<reference evidence="2 3" key="1">
    <citation type="submission" date="2017-11" db="EMBL/GenBank/DDBJ databases">
        <title>Genomic Encyclopedia of Archaeal and Bacterial Type Strains, Phase II (KMG-II): From Individual Species to Whole Genera.</title>
        <authorList>
            <person name="Goeker M."/>
        </authorList>
    </citation>
    <scope>NUCLEOTIDE SEQUENCE [LARGE SCALE GENOMIC DNA]</scope>
    <source>
        <strain evidence="2 3">DSM 22413</strain>
    </source>
</reference>
<evidence type="ECO:0000256" key="1">
    <source>
        <dbReference type="SAM" id="MobiDB-lite"/>
    </source>
</evidence>
<dbReference type="SUPFAM" id="SSF140453">
    <property type="entry name" value="EsxAB dimer-like"/>
    <property type="match status" value="1"/>
</dbReference>
<dbReference type="RefSeq" id="WP_100350330.1">
    <property type="nucleotide sequence ID" value="NZ_PGTZ01000009.1"/>
</dbReference>
<evidence type="ECO:0008006" key="4">
    <source>
        <dbReference type="Google" id="ProtNLM"/>
    </source>
</evidence>
<evidence type="ECO:0000313" key="3">
    <source>
        <dbReference type="Proteomes" id="UP000231586"/>
    </source>
</evidence>
<dbReference type="AlphaFoldDB" id="A0A2M8WJ11"/>
<dbReference type="OrthoDB" id="5195569at2"/>
<evidence type="ECO:0000313" key="2">
    <source>
        <dbReference type="EMBL" id="PJI90921.1"/>
    </source>
</evidence>
<dbReference type="EMBL" id="PGTZ01000009">
    <property type="protein sequence ID" value="PJI90921.1"/>
    <property type="molecule type" value="Genomic_DNA"/>
</dbReference>
<accession>A0A2M8WJ11</accession>